<protein>
    <recommendedName>
        <fullName evidence="2">DUF1468 domain-containing protein</fullName>
    </recommendedName>
</protein>
<dbReference type="PATRIC" id="fig|768706.3.peg.3037"/>
<dbReference type="AlphaFoldDB" id="G7WI96"/>
<feature type="transmembrane region" description="Helical" evidence="1">
    <location>
        <begin position="38"/>
        <end position="56"/>
    </location>
</feature>
<sequence>MRNLAKHGIASAVALIFAIVFYVNSYKLPQDAASLPRILAWLIILLALAMFAEAVYKERKTVNPSQDPALTSPESPEPQEPIHVFRVFVFAAFIVVYVALIEPLGYFLVTPVFVIGALAYLKSTKLWKSVLIALGFTAFCYFLFVAFLKLPIPMGLMS</sequence>
<feature type="domain" description="DUF1468" evidence="2">
    <location>
        <begin position="11"/>
        <end position="153"/>
    </location>
</feature>
<dbReference type="STRING" id="768706.Desor_3022"/>
<accession>G7WI96</accession>
<evidence type="ECO:0000313" key="4">
    <source>
        <dbReference type="Proteomes" id="UP000006346"/>
    </source>
</evidence>
<evidence type="ECO:0000256" key="1">
    <source>
        <dbReference type="SAM" id="Phobius"/>
    </source>
</evidence>
<name>G7WI96_DESOD</name>
<dbReference type="OrthoDB" id="6396at2"/>
<keyword evidence="1" id="KW-1133">Transmembrane helix</keyword>
<feature type="transmembrane region" description="Helical" evidence="1">
    <location>
        <begin position="130"/>
        <end position="152"/>
    </location>
</feature>
<dbReference type="eggNOG" id="ENOG5032ZR0">
    <property type="taxonomic scope" value="Bacteria"/>
</dbReference>
<evidence type="ECO:0000259" key="2">
    <source>
        <dbReference type="Pfam" id="PF07331"/>
    </source>
</evidence>
<feature type="transmembrane region" description="Helical" evidence="1">
    <location>
        <begin position="7"/>
        <end position="26"/>
    </location>
</feature>
<keyword evidence="1" id="KW-0812">Transmembrane</keyword>
<dbReference type="Pfam" id="PF07331">
    <property type="entry name" value="TctB"/>
    <property type="match status" value="1"/>
</dbReference>
<proteinExistence type="predicted"/>
<reference evidence="4" key="1">
    <citation type="submission" date="2011-11" db="EMBL/GenBank/DDBJ databases">
        <title>Complete sequence of Desulfosporosinus orientis DSM 765.</title>
        <authorList>
            <person name="Lucas S."/>
            <person name="Han J."/>
            <person name="Lapidus A."/>
            <person name="Cheng J.-F."/>
            <person name="Goodwin L."/>
            <person name="Pitluck S."/>
            <person name="Peters L."/>
            <person name="Ovchinnikova G."/>
            <person name="Teshima H."/>
            <person name="Detter J.C."/>
            <person name="Han C."/>
            <person name="Tapia R."/>
            <person name="Land M."/>
            <person name="Hauser L."/>
            <person name="Kyrpides N."/>
            <person name="Ivanova N."/>
            <person name="Pagani I."/>
            <person name="Pester M."/>
            <person name="Spring S."/>
            <person name="Ollivier B."/>
            <person name="Rattei T."/>
            <person name="Klenk H.-P."/>
            <person name="Wagner M."/>
            <person name="Loy A."/>
            <person name="Woyke T."/>
        </authorList>
    </citation>
    <scope>NUCLEOTIDE SEQUENCE [LARGE SCALE GENOMIC DNA]</scope>
    <source>
        <strain evidence="4">ATCC 19365 / DSM 765 / NCIMB 8382 / VKM B-1628</strain>
    </source>
</reference>
<reference evidence="3 4" key="2">
    <citation type="journal article" date="2012" name="J. Bacteriol.">
        <title>Complete genome sequences of Desulfosporosinus orientis DSM765T, Desulfosporosinus youngiae DSM17734T, Desulfosporosinus meridiei DSM13257T, and Desulfosporosinus acidiphilus DSM22704T.</title>
        <authorList>
            <person name="Pester M."/>
            <person name="Brambilla E."/>
            <person name="Alazard D."/>
            <person name="Rattei T."/>
            <person name="Weinmaier T."/>
            <person name="Han J."/>
            <person name="Lucas S."/>
            <person name="Lapidus A."/>
            <person name="Cheng J.F."/>
            <person name="Goodwin L."/>
            <person name="Pitluck S."/>
            <person name="Peters L."/>
            <person name="Ovchinnikova G."/>
            <person name="Teshima H."/>
            <person name="Detter J.C."/>
            <person name="Han C.S."/>
            <person name="Tapia R."/>
            <person name="Land M.L."/>
            <person name="Hauser L."/>
            <person name="Kyrpides N.C."/>
            <person name="Ivanova N.N."/>
            <person name="Pagani I."/>
            <person name="Huntmann M."/>
            <person name="Wei C.L."/>
            <person name="Davenport K.W."/>
            <person name="Daligault H."/>
            <person name="Chain P.S."/>
            <person name="Chen A."/>
            <person name="Mavromatis K."/>
            <person name="Markowitz V."/>
            <person name="Szeto E."/>
            <person name="Mikhailova N."/>
            <person name="Pati A."/>
            <person name="Wagner M."/>
            <person name="Woyke T."/>
            <person name="Ollivier B."/>
            <person name="Klenk H.P."/>
            <person name="Spring S."/>
            <person name="Loy A."/>
        </authorList>
    </citation>
    <scope>NUCLEOTIDE SEQUENCE [LARGE SCALE GENOMIC DNA]</scope>
    <source>
        <strain evidence="4">ATCC 19365 / DSM 765 / NCIMB 8382 / VKM B-1628</strain>
    </source>
</reference>
<dbReference type="RefSeq" id="WP_014185352.1">
    <property type="nucleotide sequence ID" value="NC_016584.1"/>
</dbReference>
<evidence type="ECO:0000313" key="3">
    <source>
        <dbReference type="EMBL" id="AET68544.1"/>
    </source>
</evidence>
<dbReference type="Proteomes" id="UP000006346">
    <property type="component" value="Chromosome"/>
</dbReference>
<dbReference type="HOGENOM" id="CLU_1666587_0_0_9"/>
<gene>
    <name evidence="3" type="ordered locus">Desor_3022</name>
</gene>
<dbReference type="EMBL" id="CP003108">
    <property type="protein sequence ID" value="AET68544.1"/>
    <property type="molecule type" value="Genomic_DNA"/>
</dbReference>
<keyword evidence="4" id="KW-1185">Reference proteome</keyword>
<organism evidence="3 4">
    <name type="scientific">Desulfosporosinus orientis (strain ATCC 19365 / DSM 765 / NCIMB 8382 / VKM B-1628 / Singapore I)</name>
    <name type="common">Desulfotomaculum orientis</name>
    <dbReference type="NCBI Taxonomy" id="768706"/>
    <lineage>
        <taxon>Bacteria</taxon>
        <taxon>Bacillati</taxon>
        <taxon>Bacillota</taxon>
        <taxon>Clostridia</taxon>
        <taxon>Eubacteriales</taxon>
        <taxon>Desulfitobacteriaceae</taxon>
        <taxon>Desulfosporosinus</taxon>
    </lineage>
</organism>
<dbReference type="KEGG" id="dor:Desor_3022"/>
<dbReference type="InterPro" id="IPR009936">
    <property type="entry name" value="DUF1468"/>
</dbReference>
<keyword evidence="1" id="KW-0472">Membrane</keyword>